<evidence type="ECO:0008006" key="5">
    <source>
        <dbReference type="Google" id="ProtNLM"/>
    </source>
</evidence>
<evidence type="ECO:0000313" key="2">
    <source>
        <dbReference type="EMBL" id="OXA95315.1"/>
    </source>
</evidence>
<dbReference type="InterPro" id="IPR019226">
    <property type="entry name" value="DUF2158"/>
</dbReference>
<evidence type="ECO:0000313" key="4">
    <source>
        <dbReference type="Proteomes" id="UP000198424"/>
    </source>
</evidence>
<keyword evidence="4" id="KW-1185">Reference proteome</keyword>
<accession>A0A086AJA4</accession>
<dbReference type="Pfam" id="PF09926">
    <property type="entry name" value="DUF2158"/>
    <property type="match status" value="1"/>
</dbReference>
<dbReference type="EMBL" id="JPRM01000013">
    <property type="protein sequence ID" value="KFF16768.1"/>
    <property type="molecule type" value="Genomic_DNA"/>
</dbReference>
<dbReference type="EMBL" id="MUGY01000007">
    <property type="protein sequence ID" value="OXA95315.1"/>
    <property type="molecule type" value="Genomic_DNA"/>
</dbReference>
<proteinExistence type="predicted"/>
<gene>
    <name evidence="2" type="ORF">B0A62_08375</name>
    <name evidence="1" type="ORF">IW20_09800</name>
</gene>
<dbReference type="Proteomes" id="UP000028712">
    <property type="component" value="Unassembled WGS sequence"/>
</dbReference>
<dbReference type="AlphaFoldDB" id="A0A086AJA4"/>
<dbReference type="RefSeq" id="WP_035621319.1">
    <property type="nucleotide sequence ID" value="NZ_JBEWQG010000039.1"/>
</dbReference>
<dbReference type="OrthoDB" id="1264301at2"/>
<evidence type="ECO:0000313" key="3">
    <source>
        <dbReference type="Proteomes" id="UP000028712"/>
    </source>
</evidence>
<organism evidence="1 3">
    <name type="scientific">Flavobacterium hydatis</name>
    <name type="common">Cytophaga aquatilis</name>
    <dbReference type="NCBI Taxonomy" id="991"/>
    <lineage>
        <taxon>Bacteria</taxon>
        <taxon>Pseudomonadati</taxon>
        <taxon>Bacteroidota</taxon>
        <taxon>Flavobacteriia</taxon>
        <taxon>Flavobacteriales</taxon>
        <taxon>Flavobacteriaceae</taxon>
        <taxon>Flavobacterium</taxon>
    </lineage>
</organism>
<dbReference type="Proteomes" id="UP000198424">
    <property type="component" value="Unassembled WGS sequence"/>
</dbReference>
<name>A0A086AJA4_FLAHY</name>
<evidence type="ECO:0000313" key="1">
    <source>
        <dbReference type="EMBL" id="KFF16768.1"/>
    </source>
</evidence>
<reference evidence="1 3" key="1">
    <citation type="submission" date="2014-07" db="EMBL/GenBank/DDBJ databases">
        <title>Genome of Flavobacterium hydatis DSM 2063.</title>
        <authorList>
            <person name="Pipes S.E."/>
            <person name="Stropko S.J."/>
            <person name="Newman J.D."/>
        </authorList>
    </citation>
    <scope>NUCLEOTIDE SEQUENCE [LARGE SCALE GENOMIC DNA]</scope>
    <source>
        <strain evidence="1 3">DSM 2063</strain>
    </source>
</reference>
<sequence>MNQSFKEGETVRLKSGGPLMTISRIDKENNLANCEWFDSKKEFRAADFYLTSLKHDDNNIHISVI</sequence>
<reference evidence="2 4" key="2">
    <citation type="submission" date="2016-11" db="EMBL/GenBank/DDBJ databases">
        <title>Whole genomes of Flavobacteriaceae.</title>
        <authorList>
            <person name="Stine C."/>
            <person name="Li C."/>
            <person name="Tadesse D."/>
        </authorList>
    </citation>
    <scope>NUCLEOTIDE SEQUENCE [LARGE SCALE GENOMIC DNA]</scope>
    <source>
        <strain evidence="2 4">ATCC 29551</strain>
    </source>
</reference>
<protein>
    <recommendedName>
        <fullName evidence="5">DUF2158 domain-containing protein</fullName>
    </recommendedName>
</protein>
<comment type="caution">
    <text evidence="1">The sequence shown here is derived from an EMBL/GenBank/DDBJ whole genome shotgun (WGS) entry which is preliminary data.</text>
</comment>
<dbReference type="STRING" id="991.IW20_09800"/>